<dbReference type="Gene3D" id="3.30.420.40">
    <property type="match status" value="2"/>
</dbReference>
<dbReference type="Proteomes" id="UP001431131">
    <property type="component" value="Unassembled WGS sequence"/>
</dbReference>
<organism evidence="2 3">
    <name type="scientific">Fredinandcohnia quinoae</name>
    <dbReference type="NCBI Taxonomy" id="2918902"/>
    <lineage>
        <taxon>Bacteria</taxon>
        <taxon>Bacillati</taxon>
        <taxon>Bacillota</taxon>
        <taxon>Bacilli</taxon>
        <taxon>Bacillales</taxon>
        <taxon>Bacillaceae</taxon>
        <taxon>Fredinandcohnia</taxon>
    </lineage>
</organism>
<keyword evidence="3" id="KW-1185">Reference proteome</keyword>
<dbReference type="InterPro" id="IPR043129">
    <property type="entry name" value="ATPase_NBD"/>
</dbReference>
<evidence type="ECO:0000313" key="2">
    <source>
        <dbReference type="EMBL" id="MCH1625223.1"/>
    </source>
</evidence>
<proteinExistence type="inferred from homology"/>
<dbReference type="PANTHER" id="PTHR18964:SF165">
    <property type="entry name" value="BETA-GLUCOSIDE KINASE"/>
    <property type="match status" value="1"/>
</dbReference>
<dbReference type="CDD" id="cd24152">
    <property type="entry name" value="ASKHA_NBD_ROK-like"/>
    <property type="match status" value="1"/>
</dbReference>
<sequence length="299" mass="33059">MNKYLVYDIGGTSIKYSIMDEQANVIESSSTPTPEQGKGAIFKLILDIADSHKQKWELDGVAFSVPAAVDVASGYVYYAGQITDFIGKNLKAELVSIGLPIEFENDANCATLAEKWQGHAKECNSFICMTIGTGIGGGIFLDGDLRRGKNSMAGEVGLMILNTTKSLETLLDTDSFSRVGSTWNLLHRVYEKTGIRLTGIELFERYRQNDEYIIKEVDEFFNSIAIGTANLIHTLAPEKVLFGGGISEQPEFTEHIIKRLKRIRPEILTIAEIEACKFGNAAGQIGALYHFQNMQKNDK</sequence>
<accession>A0AAW5DXZ0</accession>
<dbReference type="SUPFAM" id="SSF53067">
    <property type="entry name" value="Actin-like ATPase domain"/>
    <property type="match status" value="1"/>
</dbReference>
<protein>
    <submittedName>
        <fullName evidence="2">ROK family protein</fullName>
    </submittedName>
</protein>
<reference evidence="2" key="1">
    <citation type="submission" date="2022-02" db="EMBL/GenBank/DDBJ databases">
        <title>Fredinandcohnia quinoae sp. nov. isolated from Chenopodium quinoa seeds.</title>
        <authorList>
            <person name="Saati-Santamaria Z."/>
            <person name="Flores-Felix J.D."/>
            <person name="Igual J.M."/>
            <person name="Velazquez E."/>
            <person name="Garcia-Fraile P."/>
            <person name="Martinez-Molina E."/>
        </authorList>
    </citation>
    <scope>NUCLEOTIDE SEQUENCE</scope>
    <source>
        <strain evidence="2">SECRCQ15</strain>
    </source>
</reference>
<gene>
    <name evidence="2" type="ORF">MJG50_07775</name>
</gene>
<evidence type="ECO:0000313" key="3">
    <source>
        <dbReference type="Proteomes" id="UP001431131"/>
    </source>
</evidence>
<dbReference type="InterPro" id="IPR000600">
    <property type="entry name" value="ROK"/>
</dbReference>
<dbReference type="EMBL" id="JAKTTI010000008">
    <property type="protein sequence ID" value="MCH1625223.1"/>
    <property type="molecule type" value="Genomic_DNA"/>
</dbReference>
<dbReference type="PANTHER" id="PTHR18964">
    <property type="entry name" value="ROK (REPRESSOR, ORF, KINASE) FAMILY"/>
    <property type="match status" value="1"/>
</dbReference>
<dbReference type="RefSeq" id="WP_240254305.1">
    <property type="nucleotide sequence ID" value="NZ_JAKTTI010000008.1"/>
</dbReference>
<comment type="similarity">
    <text evidence="1">Belongs to the ROK (NagC/XylR) family.</text>
</comment>
<name>A0AAW5DXZ0_9BACI</name>
<comment type="caution">
    <text evidence="2">The sequence shown here is derived from an EMBL/GenBank/DDBJ whole genome shotgun (WGS) entry which is preliminary data.</text>
</comment>
<dbReference type="Pfam" id="PF00480">
    <property type="entry name" value="ROK"/>
    <property type="match status" value="1"/>
</dbReference>
<evidence type="ECO:0000256" key="1">
    <source>
        <dbReference type="ARBA" id="ARBA00006479"/>
    </source>
</evidence>
<dbReference type="AlphaFoldDB" id="A0AAW5DXZ0"/>